<keyword evidence="8" id="KW-1185">Reference proteome</keyword>
<dbReference type="PANTHER" id="PTHR13353:SF5">
    <property type="entry name" value="TRANSMEMBRANE PROTEIN 19"/>
    <property type="match status" value="1"/>
</dbReference>
<evidence type="ECO:0000256" key="5">
    <source>
        <dbReference type="ARBA" id="ARBA00023136"/>
    </source>
</evidence>
<feature type="transmembrane region" description="Helical" evidence="6">
    <location>
        <begin position="459"/>
        <end position="487"/>
    </location>
</feature>
<dbReference type="SUPFAM" id="SSF52047">
    <property type="entry name" value="RNI-like"/>
    <property type="match status" value="1"/>
</dbReference>
<dbReference type="Proteomes" id="UP001527925">
    <property type="component" value="Unassembled WGS sequence"/>
</dbReference>
<dbReference type="InterPro" id="IPR032675">
    <property type="entry name" value="LRR_dom_sf"/>
</dbReference>
<evidence type="ECO:0000256" key="4">
    <source>
        <dbReference type="ARBA" id="ARBA00022989"/>
    </source>
</evidence>
<evidence type="ECO:0000313" key="7">
    <source>
        <dbReference type="EMBL" id="KAL2916568.1"/>
    </source>
</evidence>
<evidence type="ECO:0000256" key="1">
    <source>
        <dbReference type="ARBA" id="ARBA00004141"/>
    </source>
</evidence>
<proteinExistence type="inferred from homology"/>
<dbReference type="EMBL" id="JADGIZ020000016">
    <property type="protein sequence ID" value="KAL2916568.1"/>
    <property type="molecule type" value="Genomic_DNA"/>
</dbReference>
<keyword evidence="5 6" id="KW-0472">Membrane</keyword>
<evidence type="ECO:0000256" key="6">
    <source>
        <dbReference type="SAM" id="Phobius"/>
    </source>
</evidence>
<comment type="subcellular location">
    <subcellularLocation>
        <location evidence="1">Membrane</location>
        <topology evidence="1">Multi-pass membrane protein</topology>
    </subcellularLocation>
</comment>
<evidence type="ECO:0000313" key="8">
    <source>
        <dbReference type="Proteomes" id="UP001527925"/>
    </source>
</evidence>
<comment type="caution">
    <text evidence="7">The sequence shown here is derived from an EMBL/GenBank/DDBJ whole genome shotgun (WGS) entry which is preliminary data.</text>
</comment>
<evidence type="ECO:0000256" key="2">
    <source>
        <dbReference type="ARBA" id="ARBA00009012"/>
    </source>
</evidence>
<dbReference type="InterPro" id="IPR002794">
    <property type="entry name" value="DUF92_TMEM19"/>
</dbReference>
<dbReference type="Pfam" id="PF01940">
    <property type="entry name" value="DUF92"/>
    <property type="match status" value="1"/>
</dbReference>
<accession>A0ABR4NAK7</accession>
<feature type="transmembrane region" description="Helical" evidence="6">
    <location>
        <begin position="635"/>
        <end position="656"/>
    </location>
</feature>
<reference evidence="7 8" key="1">
    <citation type="submission" date="2023-09" db="EMBL/GenBank/DDBJ databases">
        <title>Pangenome analysis of Batrachochytrium dendrobatidis and related Chytrids.</title>
        <authorList>
            <person name="Yacoub M.N."/>
            <person name="Stajich J.E."/>
            <person name="James T.Y."/>
        </authorList>
    </citation>
    <scope>NUCLEOTIDE SEQUENCE [LARGE SCALE GENOMIC DNA]</scope>
    <source>
        <strain evidence="7 8">JEL0888</strain>
    </source>
</reference>
<dbReference type="PANTHER" id="PTHR13353">
    <property type="entry name" value="TRANSMEMBRANE PROTEIN 19"/>
    <property type="match status" value="1"/>
</dbReference>
<dbReference type="Gene3D" id="3.80.10.10">
    <property type="entry name" value="Ribonuclease Inhibitor"/>
    <property type="match status" value="2"/>
</dbReference>
<gene>
    <name evidence="7" type="ORF">HK105_204001</name>
</gene>
<evidence type="ECO:0008006" key="9">
    <source>
        <dbReference type="Google" id="ProtNLM"/>
    </source>
</evidence>
<keyword evidence="3 6" id="KW-0812">Transmembrane</keyword>
<organism evidence="7 8">
    <name type="scientific">Polyrhizophydium stewartii</name>
    <dbReference type="NCBI Taxonomy" id="2732419"/>
    <lineage>
        <taxon>Eukaryota</taxon>
        <taxon>Fungi</taxon>
        <taxon>Fungi incertae sedis</taxon>
        <taxon>Chytridiomycota</taxon>
        <taxon>Chytridiomycota incertae sedis</taxon>
        <taxon>Chytridiomycetes</taxon>
        <taxon>Rhizophydiales</taxon>
        <taxon>Rhizophydiales incertae sedis</taxon>
        <taxon>Polyrhizophydium</taxon>
    </lineage>
</organism>
<evidence type="ECO:0000256" key="3">
    <source>
        <dbReference type="ARBA" id="ARBA00022692"/>
    </source>
</evidence>
<name>A0ABR4NAK7_9FUNG</name>
<sequence length="718" mass="76475">MARSSRAGAPNTLVRGGAPPLVDLAINSCAAHLLDLAARPNLDWTRISGRFLEKILDTVRARGEPPISPELLIQVFLHNWDSPTLDLEGIESARHKLVWSYLSHDAVGQDLGQNLTSLVINQLQIRDALLIPALREMPRLAIFEARANIEMTDAALVVLANSCPALTRVNINFTAVSMAGVRHLLSLESLKTAKLGWINFSSHPLVAAMALQAPIAPLSNLKLRSTQICDKSLESLLSAMVSHEIETLDLMGTKIKSVGSLALLAPTLKKLNLSFCDLRMDHLLSALPKFQLAEFIMGGCKTFRSSDAPVLAKCLPHVRRLALFDTPQLRSAKCFLLECPKLENLDLRHTGVNAESFLAALDEGSALPRLAQLDISSTAIGDNIAGFLVAVGSTLESCGLRFTQITASTVEIIAECCPRVRSLDLEGCRGIPMNPLIVAAIVLWLGVNGVRKKSLSPSGAVAAMVLGAVVFSHPSRLFGVVLLAFYLSSSRLTKYKSDIKKLIEEDHLEGGQRNAVQVLSNGLTGMLACAAHWYVGTQPGAWPAYAQQALLYAYIGHFACCNGDTWASELGVLSTAQPILITTGRRVPRGTNGGISALGTGAAVAGGLFVGLAAFATRALESYLAGSLQLQFDLVLLGAASGFVGSMIDSLLGATLQRSVFNKNTKRITPDHRKLRPGESIGDFVSVSGIAVLDNHQVNFLSSLATAALAASAAAALA</sequence>
<comment type="similarity">
    <text evidence="2">Belongs to the TMEM19 family.</text>
</comment>
<keyword evidence="4 6" id="KW-1133">Transmembrane helix</keyword>
<feature type="transmembrane region" description="Helical" evidence="6">
    <location>
        <begin position="595"/>
        <end position="615"/>
    </location>
</feature>
<protein>
    <recommendedName>
        <fullName evidence="9">Transmembrane protein 19</fullName>
    </recommendedName>
</protein>